<organism evidence="3 4">
    <name type="scientific">Petrolisthes cinctipes</name>
    <name type="common">Flat porcelain crab</name>
    <dbReference type="NCBI Taxonomy" id="88211"/>
    <lineage>
        <taxon>Eukaryota</taxon>
        <taxon>Metazoa</taxon>
        <taxon>Ecdysozoa</taxon>
        <taxon>Arthropoda</taxon>
        <taxon>Crustacea</taxon>
        <taxon>Multicrustacea</taxon>
        <taxon>Malacostraca</taxon>
        <taxon>Eumalacostraca</taxon>
        <taxon>Eucarida</taxon>
        <taxon>Decapoda</taxon>
        <taxon>Pleocyemata</taxon>
        <taxon>Anomura</taxon>
        <taxon>Galatheoidea</taxon>
        <taxon>Porcellanidae</taxon>
        <taxon>Petrolisthes</taxon>
    </lineage>
</organism>
<name>A0AAE1FVQ2_PETCI</name>
<proteinExistence type="predicted"/>
<comment type="caution">
    <text evidence="3">The sequence shown here is derived from an EMBL/GenBank/DDBJ whole genome shotgun (WGS) entry which is preliminary data.</text>
</comment>
<keyword evidence="1" id="KW-0812">Transmembrane</keyword>
<reference evidence="3" key="1">
    <citation type="submission" date="2023-10" db="EMBL/GenBank/DDBJ databases">
        <title>Genome assemblies of two species of porcelain crab, Petrolisthes cinctipes and Petrolisthes manimaculis (Anomura: Porcellanidae).</title>
        <authorList>
            <person name="Angst P."/>
        </authorList>
    </citation>
    <scope>NUCLEOTIDE SEQUENCE</scope>
    <source>
        <strain evidence="3">PB745_01</strain>
        <tissue evidence="3">Gill</tissue>
    </source>
</reference>
<evidence type="ECO:0000256" key="1">
    <source>
        <dbReference type="SAM" id="Phobius"/>
    </source>
</evidence>
<keyword evidence="2" id="KW-0732">Signal</keyword>
<feature type="transmembrane region" description="Helical" evidence="1">
    <location>
        <begin position="251"/>
        <end position="273"/>
    </location>
</feature>
<protein>
    <recommendedName>
        <fullName evidence="5">SEFIR domain-containing protein</fullName>
    </recommendedName>
</protein>
<feature type="signal peptide" evidence="2">
    <location>
        <begin position="1"/>
        <end position="22"/>
    </location>
</feature>
<keyword evidence="1" id="KW-0472">Membrane</keyword>
<accession>A0AAE1FVQ2</accession>
<dbReference type="Proteomes" id="UP001286313">
    <property type="component" value="Unassembled WGS sequence"/>
</dbReference>
<evidence type="ECO:0000313" key="4">
    <source>
        <dbReference type="Proteomes" id="UP001286313"/>
    </source>
</evidence>
<evidence type="ECO:0000256" key="2">
    <source>
        <dbReference type="SAM" id="SignalP"/>
    </source>
</evidence>
<evidence type="ECO:0008006" key="5">
    <source>
        <dbReference type="Google" id="ProtNLM"/>
    </source>
</evidence>
<feature type="chain" id="PRO_5042095631" description="SEFIR domain-containing protein" evidence="2">
    <location>
        <begin position="23"/>
        <end position="494"/>
    </location>
</feature>
<gene>
    <name evidence="3" type="ORF">Pcinc_014819</name>
</gene>
<keyword evidence="1" id="KW-1133">Transmembrane helix</keyword>
<keyword evidence="4" id="KW-1185">Reference proteome</keyword>
<dbReference type="EMBL" id="JAWQEG010001301">
    <property type="protein sequence ID" value="KAK3880661.1"/>
    <property type="molecule type" value="Genomic_DNA"/>
</dbReference>
<evidence type="ECO:0000313" key="3">
    <source>
        <dbReference type="EMBL" id="KAK3880661.1"/>
    </source>
</evidence>
<dbReference type="AlphaFoldDB" id="A0AAE1FVQ2"/>
<sequence>MCGYWTVHRVFLVIVTVELVKVLVVATGGSNECQVTNVGVAVDNSTFSIKYNLTVNNASLCQDKALSGQYVPCSKQDPSYCNECQSSPTLKVNSEEWIAVQKTGQWRLSVVGKALSRCFSIRGNEIGANEINYDQHYSTKGLTMTMQRDERVKNASITLYKVTTPGSIPCSRTYEYKMKEIETLYPDPEDPLRFRSSNVFSPTDCLCFKRKLTGYGRYSLMYNVWINNPRTEGNCTRPFDETVDEDSSPSWIIALIVAMLLVSIVIAIAVAVSRRRWHLRPARNATPKSNVSVPAVSEVLMLYTNDMTACKQLQQIKDELLKHLKVSDLWQLDDPSRFGDENAWVENKVSGNKSVKVVVVESPALQSILHSILDGKDEEKDPSQMLLKFALRKITAWDHCDYNRIFIIRLCDGDDQEKSEASLSLDGDRNTEAINMNKKEQQESHLTHSEGHKDQRDFLVDRRRYLLPNHYNAFMADLGAHTQPATTHKEKADV</sequence>